<dbReference type="InterPro" id="IPR050313">
    <property type="entry name" value="Carb_Metab_HTH_regulators"/>
</dbReference>
<evidence type="ECO:0000256" key="2">
    <source>
        <dbReference type="ARBA" id="ARBA00023015"/>
    </source>
</evidence>
<dbReference type="InterPro" id="IPR036390">
    <property type="entry name" value="WH_DNA-bd_sf"/>
</dbReference>
<protein>
    <submittedName>
        <fullName evidence="7">DeoR family transcriptional regulator</fullName>
    </submittedName>
</protein>
<dbReference type="PRINTS" id="PR00037">
    <property type="entry name" value="HTHLACR"/>
</dbReference>
<keyword evidence="4" id="KW-0804">Transcription</keyword>
<dbReference type="EMBL" id="JAARLZ010000015">
    <property type="protein sequence ID" value="NII08750.1"/>
    <property type="molecule type" value="Genomic_DNA"/>
</dbReference>
<accession>A0A7X5ZKK7</accession>
<dbReference type="PROSITE" id="PS51000">
    <property type="entry name" value="HTH_DEOR_2"/>
    <property type="match status" value="1"/>
</dbReference>
<comment type="caution">
    <text evidence="7">The sequence shown here is derived from an EMBL/GenBank/DDBJ whole genome shotgun (WGS) entry which is preliminary data.</text>
</comment>
<dbReference type="GO" id="GO:0003700">
    <property type="term" value="F:DNA-binding transcription factor activity"/>
    <property type="evidence" value="ECO:0007669"/>
    <property type="project" value="InterPro"/>
</dbReference>
<dbReference type="InterPro" id="IPR037171">
    <property type="entry name" value="NagB/RpiA_transferase-like"/>
</dbReference>
<dbReference type="Pfam" id="PF08220">
    <property type="entry name" value="HTH_DeoR"/>
    <property type="match status" value="1"/>
</dbReference>
<dbReference type="SMART" id="SM00420">
    <property type="entry name" value="HTH_DEOR"/>
    <property type="match status" value="1"/>
</dbReference>
<dbReference type="SUPFAM" id="SSF46785">
    <property type="entry name" value="Winged helix' DNA-binding domain"/>
    <property type="match status" value="1"/>
</dbReference>
<organism evidence="7 8">
    <name type="scientific">Luteibacter anthropi</name>
    <dbReference type="NCBI Taxonomy" id="564369"/>
    <lineage>
        <taxon>Bacteria</taxon>
        <taxon>Pseudomonadati</taxon>
        <taxon>Pseudomonadota</taxon>
        <taxon>Gammaproteobacteria</taxon>
        <taxon>Lysobacterales</taxon>
        <taxon>Rhodanobacteraceae</taxon>
        <taxon>Luteibacter</taxon>
    </lineage>
</organism>
<dbReference type="Gene3D" id="3.30.750.70">
    <property type="entry name" value="4-hydroxybutyrate coenzyme like domains"/>
    <property type="match status" value="1"/>
</dbReference>
<keyword evidence="1" id="KW-0678">Repressor</keyword>
<dbReference type="Gene3D" id="1.10.10.10">
    <property type="entry name" value="Winged helix-like DNA-binding domain superfamily/Winged helix DNA-binding domain"/>
    <property type="match status" value="1"/>
</dbReference>
<evidence type="ECO:0000256" key="5">
    <source>
        <dbReference type="SAM" id="MobiDB-lite"/>
    </source>
</evidence>
<name>A0A7X5ZKK7_9GAMM</name>
<evidence type="ECO:0000313" key="7">
    <source>
        <dbReference type="EMBL" id="NII08750.1"/>
    </source>
</evidence>
<dbReference type="AlphaFoldDB" id="A0A7X5ZKK7"/>
<dbReference type="InterPro" id="IPR036388">
    <property type="entry name" value="WH-like_DNA-bd_sf"/>
</dbReference>
<sequence length="279" mass="30777">MRTPHDTYPGTRHDGSVRCSNGTTMDPRLNRRQEELIALVQREGFLGVDELASHFDVAPQTIRRDLNLLEDGGLIRRYHGGVSAPSSVENVAYAARQTLQAEEKGLIAQAIAREIPDGSSLFINLGTTNEGVGRALLDHRDLRVITNNLNIAILLSDNPTFEVIVAGGVVRRRDHGVTGEATIELIRQFKVDYGIIGISGIELDGTLLDFDFHEVRVAQAIIDHSRQVFLGADHSKIGRNAMVRLGDFSRVDAWFTDRRPPDELVSVLETSNTQLHIAG</sequence>
<dbReference type="InterPro" id="IPR018356">
    <property type="entry name" value="Tscrpt_reg_HTH_DeoR_CS"/>
</dbReference>
<evidence type="ECO:0000259" key="6">
    <source>
        <dbReference type="PROSITE" id="PS51000"/>
    </source>
</evidence>
<dbReference type="Proteomes" id="UP000490980">
    <property type="component" value="Unassembled WGS sequence"/>
</dbReference>
<dbReference type="PANTHER" id="PTHR30363">
    <property type="entry name" value="HTH-TYPE TRANSCRIPTIONAL REGULATOR SRLR-RELATED"/>
    <property type="match status" value="1"/>
</dbReference>
<evidence type="ECO:0000313" key="8">
    <source>
        <dbReference type="Proteomes" id="UP000490980"/>
    </source>
</evidence>
<dbReference type="SMART" id="SM01134">
    <property type="entry name" value="DeoRC"/>
    <property type="match status" value="1"/>
</dbReference>
<dbReference type="Pfam" id="PF00455">
    <property type="entry name" value="DeoRC"/>
    <property type="match status" value="1"/>
</dbReference>
<dbReference type="SUPFAM" id="SSF100950">
    <property type="entry name" value="NagB/RpiA/CoA transferase-like"/>
    <property type="match status" value="1"/>
</dbReference>
<dbReference type="InterPro" id="IPR014036">
    <property type="entry name" value="DeoR-like_C"/>
</dbReference>
<evidence type="ECO:0000256" key="1">
    <source>
        <dbReference type="ARBA" id="ARBA00022491"/>
    </source>
</evidence>
<evidence type="ECO:0000256" key="4">
    <source>
        <dbReference type="ARBA" id="ARBA00023163"/>
    </source>
</evidence>
<keyword evidence="8" id="KW-1185">Reference proteome</keyword>
<keyword evidence="3" id="KW-0238">DNA-binding</keyword>
<feature type="domain" description="HTH deoR-type" evidence="6">
    <location>
        <begin position="29"/>
        <end position="84"/>
    </location>
</feature>
<proteinExistence type="predicted"/>
<dbReference type="GO" id="GO:0003677">
    <property type="term" value="F:DNA binding"/>
    <property type="evidence" value="ECO:0007669"/>
    <property type="project" value="UniProtKB-KW"/>
</dbReference>
<gene>
    <name evidence="7" type="ORF">HBF25_20380</name>
</gene>
<dbReference type="PROSITE" id="PS00894">
    <property type="entry name" value="HTH_DEOR_1"/>
    <property type="match status" value="1"/>
</dbReference>
<feature type="region of interest" description="Disordered" evidence="5">
    <location>
        <begin position="1"/>
        <end position="26"/>
    </location>
</feature>
<keyword evidence="2" id="KW-0805">Transcription regulation</keyword>
<reference evidence="7 8" key="1">
    <citation type="submission" date="2020-03" db="EMBL/GenBank/DDBJ databases">
        <authorList>
            <person name="Lai Q."/>
        </authorList>
    </citation>
    <scope>NUCLEOTIDE SEQUENCE [LARGE SCALE GENOMIC DNA]</scope>
    <source>
        <strain evidence="7 8">CCUG 25036</strain>
    </source>
</reference>
<dbReference type="PANTHER" id="PTHR30363:SF4">
    <property type="entry name" value="GLYCEROL-3-PHOSPHATE REGULON REPRESSOR"/>
    <property type="match status" value="1"/>
</dbReference>
<dbReference type="InterPro" id="IPR001034">
    <property type="entry name" value="DeoR_HTH"/>
</dbReference>
<evidence type="ECO:0000256" key="3">
    <source>
        <dbReference type="ARBA" id="ARBA00023125"/>
    </source>
</evidence>